<accession>A0ABW5SIJ0</accession>
<protein>
    <submittedName>
        <fullName evidence="1">Uncharacterized protein</fullName>
    </submittedName>
</protein>
<dbReference type="EMBL" id="JBHUMJ010000002">
    <property type="protein sequence ID" value="MFD2699531.1"/>
    <property type="molecule type" value="Genomic_DNA"/>
</dbReference>
<evidence type="ECO:0000313" key="1">
    <source>
        <dbReference type="EMBL" id="MFD2699531.1"/>
    </source>
</evidence>
<organism evidence="1 2">
    <name type="scientific">Paenibacillus shunpengii</name>
    <dbReference type="NCBI Taxonomy" id="2054424"/>
    <lineage>
        <taxon>Bacteria</taxon>
        <taxon>Bacillati</taxon>
        <taxon>Bacillota</taxon>
        <taxon>Bacilli</taxon>
        <taxon>Bacillales</taxon>
        <taxon>Paenibacillaceae</taxon>
        <taxon>Paenibacillus</taxon>
    </lineage>
</organism>
<gene>
    <name evidence="1" type="ORF">ACFSVM_03550</name>
</gene>
<name>A0ABW5SIJ0_9BACL</name>
<dbReference type="Proteomes" id="UP001597540">
    <property type="component" value="Unassembled WGS sequence"/>
</dbReference>
<keyword evidence="2" id="KW-1185">Reference proteome</keyword>
<proteinExistence type="predicted"/>
<comment type="caution">
    <text evidence="1">The sequence shown here is derived from an EMBL/GenBank/DDBJ whole genome shotgun (WGS) entry which is preliminary data.</text>
</comment>
<reference evidence="2" key="1">
    <citation type="journal article" date="2019" name="Int. J. Syst. Evol. Microbiol.">
        <title>The Global Catalogue of Microorganisms (GCM) 10K type strain sequencing project: providing services to taxonomists for standard genome sequencing and annotation.</title>
        <authorList>
            <consortium name="The Broad Institute Genomics Platform"/>
            <consortium name="The Broad Institute Genome Sequencing Center for Infectious Disease"/>
            <person name="Wu L."/>
            <person name="Ma J."/>
        </authorList>
    </citation>
    <scope>NUCLEOTIDE SEQUENCE [LARGE SCALE GENOMIC DNA]</scope>
    <source>
        <strain evidence="2">KCTC 33849</strain>
    </source>
</reference>
<evidence type="ECO:0000313" key="2">
    <source>
        <dbReference type="Proteomes" id="UP001597540"/>
    </source>
</evidence>
<sequence>MNNRIKLHNAIEVCSIRDAHHIQVAKLAGFYYLYKENPRSLHYSAYGNNGRYDRMEVLICQENE</sequence>
<dbReference type="RefSeq" id="WP_379260440.1">
    <property type="nucleotide sequence ID" value="NZ_JBHUMJ010000002.1"/>
</dbReference>